<keyword evidence="1" id="KW-0812">Transmembrane</keyword>
<dbReference type="AlphaFoldDB" id="A0A5C1AFM9"/>
<name>A0A5C1AFM9_9BACT</name>
<reference evidence="3" key="1">
    <citation type="submission" date="2019-08" db="EMBL/GenBank/DDBJ databases">
        <title>Limnoglobus roseus gen. nov., sp. nov., a novel freshwater planctomycete with a giant genome from the family Gemmataceae.</title>
        <authorList>
            <person name="Kulichevskaya I.S."/>
            <person name="Naumoff D.G."/>
            <person name="Miroshnikov K."/>
            <person name="Ivanova A."/>
            <person name="Philippov D.A."/>
            <person name="Hakobyan A."/>
            <person name="Rijpstra I.C."/>
            <person name="Sinninghe Damste J.S."/>
            <person name="Liesack W."/>
            <person name="Dedysh S.N."/>
        </authorList>
    </citation>
    <scope>NUCLEOTIDE SEQUENCE [LARGE SCALE GENOMIC DNA]</scope>
    <source>
        <strain evidence="3">PX52</strain>
    </source>
</reference>
<evidence type="ECO:0000256" key="1">
    <source>
        <dbReference type="SAM" id="Phobius"/>
    </source>
</evidence>
<protein>
    <submittedName>
        <fullName evidence="2">Uncharacterized protein</fullName>
    </submittedName>
</protein>
<accession>A0A5C1AFM9</accession>
<keyword evidence="1" id="KW-0472">Membrane</keyword>
<sequence length="208" mass="24224">MTLASANLIRVFDFYLAAMLVLGLMRRWTVYRDTFFILVAVRGRWPKLLERMAGNKNALLNWPTLRPAVLVLTLMVVQMIASRGIWPQARILVSELPEPWWQLIPFVLTLGPMLAVDAYFLLVVGRFDRGETEKYFDYAEKWAGSRRARAIRVLTFGKIDPDQRVNDEVKRGLTELGQTLSWAMWWVSIQMGCRLLFGLTIWFLWALR</sequence>
<feature type="transmembrane region" description="Helical" evidence="1">
    <location>
        <begin position="6"/>
        <end position="25"/>
    </location>
</feature>
<feature type="transmembrane region" description="Helical" evidence="1">
    <location>
        <begin position="180"/>
        <end position="205"/>
    </location>
</feature>
<organism evidence="2 3">
    <name type="scientific">Limnoglobus roseus</name>
    <dbReference type="NCBI Taxonomy" id="2598579"/>
    <lineage>
        <taxon>Bacteria</taxon>
        <taxon>Pseudomonadati</taxon>
        <taxon>Planctomycetota</taxon>
        <taxon>Planctomycetia</taxon>
        <taxon>Gemmatales</taxon>
        <taxon>Gemmataceae</taxon>
        <taxon>Limnoglobus</taxon>
    </lineage>
</organism>
<evidence type="ECO:0000313" key="3">
    <source>
        <dbReference type="Proteomes" id="UP000324974"/>
    </source>
</evidence>
<dbReference type="KEGG" id="lrs:PX52LOC_05075"/>
<keyword evidence="3" id="KW-1185">Reference proteome</keyword>
<feature type="transmembrane region" description="Helical" evidence="1">
    <location>
        <begin position="59"/>
        <end position="80"/>
    </location>
</feature>
<feature type="transmembrane region" description="Helical" evidence="1">
    <location>
        <begin position="100"/>
        <end position="124"/>
    </location>
</feature>
<evidence type="ECO:0000313" key="2">
    <source>
        <dbReference type="EMBL" id="QEL18061.1"/>
    </source>
</evidence>
<gene>
    <name evidence="2" type="ORF">PX52LOC_05075</name>
</gene>
<keyword evidence="1" id="KW-1133">Transmembrane helix</keyword>
<proteinExistence type="predicted"/>
<dbReference type="Proteomes" id="UP000324974">
    <property type="component" value="Chromosome"/>
</dbReference>
<dbReference type="RefSeq" id="WP_149112600.1">
    <property type="nucleotide sequence ID" value="NZ_CP042425.1"/>
</dbReference>
<dbReference type="EMBL" id="CP042425">
    <property type="protein sequence ID" value="QEL18061.1"/>
    <property type="molecule type" value="Genomic_DNA"/>
</dbReference>
<dbReference type="OrthoDB" id="272579at2"/>